<dbReference type="GO" id="GO:0005737">
    <property type="term" value="C:cytoplasm"/>
    <property type="evidence" value="ECO:0007669"/>
    <property type="project" value="TreeGrafter"/>
</dbReference>
<comment type="subunit">
    <text evidence="8">May form a complex composed of at least the catalytic subunit CRK2 and a cyclin.</text>
</comment>
<evidence type="ECO:0000256" key="3">
    <source>
        <dbReference type="ARBA" id="ARBA00022527"/>
    </source>
</evidence>
<evidence type="ECO:0000256" key="1">
    <source>
        <dbReference type="ARBA" id="ARBA00006485"/>
    </source>
</evidence>
<keyword evidence="6" id="KW-0418">Kinase</keyword>
<organism evidence="15">
    <name type="scientific">Octactis speculum</name>
    <dbReference type="NCBI Taxonomy" id="3111310"/>
    <lineage>
        <taxon>Eukaryota</taxon>
        <taxon>Sar</taxon>
        <taxon>Stramenopiles</taxon>
        <taxon>Ochrophyta</taxon>
        <taxon>Dictyochophyceae</taxon>
        <taxon>Dictyochales</taxon>
        <taxon>Dictyochaceae</taxon>
        <taxon>Octactis</taxon>
    </lineage>
</organism>
<dbReference type="GO" id="GO:0008353">
    <property type="term" value="F:RNA polymerase II CTD heptapeptide repeat kinase activity"/>
    <property type="evidence" value="ECO:0007669"/>
    <property type="project" value="UniProtKB-EC"/>
</dbReference>
<comment type="similarity">
    <text evidence="1">Belongs to the protein kinase superfamily. CMGC Ser/Thr protein kinase family. CDC2/CDKX subfamily.</text>
</comment>
<dbReference type="FunFam" id="1.10.510.10:FF:000624">
    <property type="entry name" value="Mitogen-activated protein kinase"/>
    <property type="match status" value="1"/>
</dbReference>
<dbReference type="PANTHER" id="PTHR24056:SF0">
    <property type="entry name" value="CYCLIN-DEPENDENT KINASE 7"/>
    <property type="match status" value="1"/>
</dbReference>
<dbReference type="EC" id="2.7.11.23" evidence="2"/>
<evidence type="ECO:0000256" key="4">
    <source>
        <dbReference type="ARBA" id="ARBA00022679"/>
    </source>
</evidence>
<dbReference type="EMBL" id="HBGS01034950">
    <property type="protein sequence ID" value="CAD9439233.1"/>
    <property type="molecule type" value="Transcribed_RNA"/>
</dbReference>
<dbReference type="Gene3D" id="1.10.510.10">
    <property type="entry name" value="Transferase(Phosphotransferase) domain 1"/>
    <property type="match status" value="1"/>
</dbReference>
<evidence type="ECO:0000256" key="13">
    <source>
        <dbReference type="RuleBase" id="RU000304"/>
    </source>
</evidence>
<keyword evidence="7 12" id="KW-0067">ATP-binding</keyword>
<protein>
    <recommendedName>
        <fullName evidence="9">Cyclin-dependent kinase 2 homolog</fullName>
        <ecNumber evidence="2">2.7.11.23</ecNumber>
    </recommendedName>
    <alternativeName>
        <fullName evidence="10">Cell division control protein 2 homolog</fullName>
    </alternativeName>
    <alternativeName>
        <fullName evidence="11">cdc2-related kinase 2</fullName>
    </alternativeName>
</protein>
<feature type="domain" description="Protein kinase" evidence="14">
    <location>
        <begin position="22"/>
        <end position="320"/>
    </location>
</feature>
<dbReference type="InterPro" id="IPR050108">
    <property type="entry name" value="CDK"/>
</dbReference>
<dbReference type="InterPro" id="IPR008271">
    <property type="entry name" value="Ser/Thr_kinase_AS"/>
</dbReference>
<dbReference type="PROSITE" id="PS50011">
    <property type="entry name" value="PROTEIN_KINASE_DOM"/>
    <property type="match status" value="1"/>
</dbReference>
<dbReference type="SMART" id="SM00220">
    <property type="entry name" value="S_TKc"/>
    <property type="match status" value="1"/>
</dbReference>
<dbReference type="InterPro" id="IPR011009">
    <property type="entry name" value="Kinase-like_dom_sf"/>
</dbReference>
<dbReference type="InterPro" id="IPR000719">
    <property type="entry name" value="Prot_kinase_dom"/>
</dbReference>
<dbReference type="InterPro" id="IPR017441">
    <property type="entry name" value="Protein_kinase_ATP_BS"/>
</dbReference>
<dbReference type="AlphaFoldDB" id="A0A7S2GAC5"/>
<feature type="binding site" evidence="12">
    <location>
        <position position="51"/>
    </location>
    <ligand>
        <name>ATP</name>
        <dbReference type="ChEBI" id="CHEBI:30616"/>
    </ligand>
</feature>
<gene>
    <name evidence="15" type="ORF">DSPE1174_LOCUS18046</name>
</gene>
<dbReference type="SUPFAM" id="SSF56112">
    <property type="entry name" value="Protein kinase-like (PK-like)"/>
    <property type="match status" value="1"/>
</dbReference>
<evidence type="ECO:0000256" key="2">
    <source>
        <dbReference type="ARBA" id="ARBA00012409"/>
    </source>
</evidence>
<evidence type="ECO:0000256" key="11">
    <source>
        <dbReference type="ARBA" id="ARBA00042858"/>
    </source>
</evidence>
<evidence type="ECO:0000256" key="9">
    <source>
        <dbReference type="ARBA" id="ARBA00039612"/>
    </source>
</evidence>
<evidence type="ECO:0000256" key="7">
    <source>
        <dbReference type="ARBA" id="ARBA00022840"/>
    </source>
</evidence>
<dbReference type="GO" id="GO:0045944">
    <property type="term" value="P:positive regulation of transcription by RNA polymerase II"/>
    <property type="evidence" value="ECO:0007669"/>
    <property type="project" value="TreeGrafter"/>
</dbReference>
<keyword evidence="4" id="KW-0808">Transferase</keyword>
<dbReference type="PROSITE" id="PS00108">
    <property type="entry name" value="PROTEIN_KINASE_ST"/>
    <property type="match status" value="1"/>
</dbReference>
<sequence>MQTNGFSAEPARQRTPYARQQYQLGARLGEGTWGEVFLGTGSHDGARVAIKRIKQKPSAKFEGINFSALREIRLMREIRHKNVVELIDVFTRGSLLHLVLELLDTDLEDVLYKRKVELSPSDIKSYVQMMLQGLEFCHSHCILHRDLKPGNVFVSAQGIVKLADFGLSRCHGGQQTLYMTPEVITQWYRPPELIFGACEYGGAVDMWSIGCLIAELWLKQPIFAGLPEGSDKGGTTVTQQVSDIDQLGKIFMILGTPNETTWPGVTLFNRYVEFQETSPIQWEAVLSNADESGVQLVEETLQLDPHRRLTATQALKHTYFTVPPKPTPPSDLPR</sequence>
<evidence type="ECO:0000256" key="5">
    <source>
        <dbReference type="ARBA" id="ARBA00022741"/>
    </source>
</evidence>
<proteinExistence type="inferred from homology"/>
<dbReference type="GO" id="GO:0004693">
    <property type="term" value="F:cyclin-dependent protein serine/threonine kinase activity"/>
    <property type="evidence" value="ECO:0007669"/>
    <property type="project" value="TreeGrafter"/>
</dbReference>
<evidence type="ECO:0000256" key="8">
    <source>
        <dbReference type="ARBA" id="ARBA00038543"/>
    </source>
</evidence>
<dbReference type="PANTHER" id="PTHR24056">
    <property type="entry name" value="CELL DIVISION PROTEIN KINASE"/>
    <property type="match status" value="1"/>
</dbReference>
<evidence type="ECO:0000256" key="10">
    <source>
        <dbReference type="ARBA" id="ARBA00041902"/>
    </source>
</evidence>
<keyword evidence="5 12" id="KW-0547">Nucleotide-binding</keyword>
<evidence type="ECO:0000256" key="6">
    <source>
        <dbReference type="ARBA" id="ARBA00022777"/>
    </source>
</evidence>
<evidence type="ECO:0000313" key="15">
    <source>
        <dbReference type="EMBL" id="CAD9439233.1"/>
    </source>
</evidence>
<keyword evidence="3 13" id="KW-0723">Serine/threonine-protein kinase</keyword>
<dbReference type="GO" id="GO:0070985">
    <property type="term" value="C:transcription factor TFIIK complex"/>
    <property type="evidence" value="ECO:0007669"/>
    <property type="project" value="TreeGrafter"/>
</dbReference>
<evidence type="ECO:0000256" key="12">
    <source>
        <dbReference type="PROSITE-ProRule" id="PRU10141"/>
    </source>
</evidence>
<evidence type="ECO:0000259" key="14">
    <source>
        <dbReference type="PROSITE" id="PS50011"/>
    </source>
</evidence>
<dbReference type="Pfam" id="PF00069">
    <property type="entry name" value="Pkinase"/>
    <property type="match status" value="1"/>
</dbReference>
<accession>A0A7S2GAC5</accession>
<name>A0A7S2GAC5_9STRA</name>
<reference evidence="15" key="1">
    <citation type="submission" date="2021-01" db="EMBL/GenBank/DDBJ databases">
        <authorList>
            <person name="Corre E."/>
            <person name="Pelletier E."/>
            <person name="Niang G."/>
            <person name="Scheremetjew M."/>
            <person name="Finn R."/>
            <person name="Kale V."/>
            <person name="Holt S."/>
            <person name="Cochrane G."/>
            <person name="Meng A."/>
            <person name="Brown T."/>
            <person name="Cohen L."/>
        </authorList>
    </citation>
    <scope>NUCLEOTIDE SEQUENCE</scope>
    <source>
        <strain evidence="15">CCMP1381</strain>
    </source>
</reference>
<dbReference type="GO" id="GO:0005524">
    <property type="term" value="F:ATP binding"/>
    <property type="evidence" value="ECO:0007669"/>
    <property type="project" value="UniProtKB-UniRule"/>
</dbReference>
<dbReference type="PROSITE" id="PS00107">
    <property type="entry name" value="PROTEIN_KINASE_ATP"/>
    <property type="match status" value="1"/>
</dbReference>
<dbReference type="Gene3D" id="3.30.200.20">
    <property type="entry name" value="Phosphorylase Kinase, domain 1"/>
    <property type="match status" value="1"/>
</dbReference>